<dbReference type="EMBL" id="CP071696">
    <property type="protein sequence ID" value="QTX05437.1"/>
    <property type="molecule type" value="Genomic_DNA"/>
</dbReference>
<comment type="similarity">
    <text evidence="4">Belongs to the etk/wzc family.</text>
</comment>
<comment type="subcellular location">
    <subcellularLocation>
        <location evidence="1">Cell inner membrane</location>
        <topology evidence="1">Multi-pass membrane protein</topology>
    </subcellularLocation>
</comment>
<reference evidence="21" key="1">
    <citation type="submission" date="2021-03" db="EMBL/GenBank/DDBJ databases">
        <title>Agromyces archimandritus sp. nov., isolated from the cockroach Archimandrita tessellata.</title>
        <authorList>
            <person name="Guzman J."/>
            <person name="Ortuzar M."/>
            <person name="Poehlein A."/>
            <person name="Daniel R."/>
            <person name="Trujillo M."/>
            <person name="Vilcinskas A."/>
        </authorList>
    </citation>
    <scope>NUCLEOTIDE SEQUENCE</scope>
    <source>
        <strain evidence="21">G127AT</strain>
    </source>
</reference>
<keyword evidence="8 21" id="KW-0808">Transferase</keyword>
<evidence type="ECO:0000259" key="19">
    <source>
        <dbReference type="Pfam" id="PF13614"/>
    </source>
</evidence>
<comment type="similarity">
    <text evidence="2">Belongs to the CpsC/CapA family.</text>
</comment>
<evidence type="ECO:0000256" key="15">
    <source>
        <dbReference type="ARBA" id="ARBA00023137"/>
    </source>
</evidence>
<keyword evidence="14 17" id="KW-0472">Membrane</keyword>
<organism evidence="21 22">
    <name type="scientific">Agromyces archimandritae</name>
    <dbReference type="NCBI Taxonomy" id="2781962"/>
    <lineage>
        <taxon>Bacteria</taxon>
        <taxon>Bacillati</taxon>
        <taxon>Actinomycetota</taxon>
        <taxon>Actinomycetes</taxon>
        <taxon>Micrococcales</taxon>
        <taxon>Microbacteriaceae</taxon>
        <taxon>Agromyces</taxon>
    </lineage>
</organism>
<keyword evidence="22" id="KW-1185">Reference proteome</keyword>
<dbReference type="NCBIfam" id="TIGR01007">
    <property type="entry name" value="eps_fam"/>
    <property type="match status" value="1"/>
</dbReference>
<keyword evidence="12" id="KW-0067">ATP-binding</keyword>
<dbReference type="EC" id="2.7.10.2" evidence="5"/>
<dbReference type="Gene3D" id="3.40.50.300">
    <property type="entry name" value="P-loop containing nucleotide triphosphate hydrolases"/>
    <property type="match status" value="1"/>
</dbReference>
<keyword evidence="7" id="KW-0997">Cell inner membrane</keyword>
<evidence type="ECO:0000256" key="8">
    <source>
        <dbReference type="ARBA" id="ARBA00022679"/>
    </source>
</evidence>
<dbReference type="KEGG" id="aarc:G127AT_04260"/>
<evidence type="ECO:0000256" key="13">
    <source>
        <dbReference type="ARBA" id="ARBA00022989"/>
    </source>
</evidence>
<evidence type="ECO:0000256" key="17">
    <source>
        <dbReference type="SAM" id="Phobius"/>
    </source>
</evidence>
<dbReference type="Proteomes" id="UP000671914">
    <property type="component" value="Chromosome"/>
</dbReference>
<evidence type="ECO:0000256" key="6">
    <source>
        <dbReference type="ARBA" id="ARBA00022475"/>
    </source>
</evidence>
<feature type="transmembrane region" description="Helical" evidence="17">
    <location>
        <begin position="173"/>
        <end position="194"/>
    </location>
</feature>
<dbReference type="GO" id="GO:0004715">
    <property type="term" value="F:non-membrane spanning protein tyrosine kinase activity"/>
    <property type="evidence" value="ECO:0007669"/>
    <property type="project" value="UniProtKB-EC"/>
</dbReference>
<keyword evidence="10" id="KW-0547">Nucleotide-binding</keyword>
<dbReference type="InterPro" id="IPR003856">
    <property type="entry name" value="LPS_length_determ_N"/>
</dbReference>
<evidence type="ECO:0000256" key="1">
    <source>
        <dbReference type="ARBA" id="ARBA00004429"/>
    </source>
</evidence>
<gene>
    <name evidence="21" type="ORF">G127AT_04260</name>
</gene>
<evidence type="ECO:0000256" key="14">
    <source>
        <dbReference type="ARBA" id="ARBA00023136"/>
    </source>
</evidence>
<dbReference type="SUPFAM" id="SSF52540">
    <property type="entry name" value="P-loop containing nucleoside triphosphate hydrolases"/>
    <property type="match status" value="1"/>
</dbReference>
<feature type="domain" description="AAA" evidence="19">
    <location>
        <begin position="274"/>
        <end position="384"/>
    </location>
</feature>
<evidence type="ECO:0000256" key="3">
    <source>
        <dbReference type="ARBA" id="ARBA00007316"/>
    </source>
</evidence>
<evidence type="ECO:0000256" key="2">
    <source>
        <dbReference type="ARBA" id="ARBA00006683"/>
    </source>
</evidence>
<evidence type="ECO:0000256" key="4">
    <source>
        <dbReference type="ARBA" id="ARBA00008883"/>
    </source>
</evidence>
<dbReference type="PANTHER" id="PTHR32309:SF13">
    <property type="entry name" value="FERRIC ENTEROBACTIN TRANSPORT PROTEIN FEPE"/>
    <property type="match status" value="1"/>
</dbReference>
<comment type="catalytic activity">
    <reaction evidence="16">
        <text>L-tyrosyl-[protein] + ATP = O-phospho-L-tyrosyl-[protein] + ADP + H(+)</text>
        <dbReference type="Rhea" id="RHEA:10596"/>
        <dbReference type="Rhea" id="RHEA-COMP:10136"/>
        <dbReference type="Rhea" id="RHEA-COMP:20101"/>
        <dbReference type="ChEBI" id="CHEBI:15378"/>
        <dbReference type="ChEBI" id="CHEBI:30616"/>
        <dbReference type="ChEBI" id="CHEBI:46858"/>
        <dbReference type="ChEBI" id="CHEBI:61978"/>
        <dbReference type="ChEBI" id="CHEBI:456216"/>
        <dbReference type="EC" id="2.7.10.2"/>
    </reaction>
</comment>
<dbReference type="Pfam" id="PF13614">
    <property type="entry name" value="AAA_31"/>
    <property type="match status" value="1"/>
</dbReference>
<evidence type="ECO:0000256" key="11">
    <source>
        <dbReference type="ARBA" id="ARBA00022777"/>
    </source>
</evidence>
<feature type="transmembrane region" description="Helical" evidence="17">
    <location>
        <begin position="12"/>
        <end position="34"/>
    </location>
</feature>
<dbReference type="InterPro" id="IPR027417">
    <property type="entry name" value="P-loop_NTPase"/>
</dbReference>
<dbReference type="AlphaFoldDB" id="A0A975IPA3"/>
<sequence length="461" mass="47881">MEFSAYLRILRKNWIVILVLAVLGAAAGLTVSLLQTPDYRSSAKVFVSTSGGDTVADLQQGNTFTQQRVKTYADLATTPIVLLPVVAELGLDMSAEELAREVQATAPLDTTLIEITATDADPAAAAEIATAVSESLTSVVASIESTGNDEVSPVRLTLVQHAAVPQRPVSPNLPLNVALGALLGLIVGVVVALVRDALDTRVRGEHDIAQIADAPVIGGIADDPRASERPLIVHDDPHSQRAESFRTLRTNVSFLEPGRSTRAFVVTSSIEAEGKTTTAANLAIALADAGADVLLVDGDLRKPKVAGYLGIEGAAGLTDVLIGRADVDDVVQPWGRAGLSVLPAGRVPPNPSELLGSAAMAELVERLGESHDVVLYDAPPLLPVTDGAVLARLVGGAIVVAGTGRVRKAQLKAALGALESVGAPVSGIVLTMLPTRGPDAYGYRRYAYGAGYAYGVSPELR</sequence>
<proteinExistence type="inferred from homology"/>
<dbReference type="RefSeq" id="WP_210900262.1">
    <property type="nucleotide sequence ID" value="NZ_CP071696.1"/>
</dbReference>
<keyword evidence="13 17" id="KW-1133">Transmembrane helix</keyword>
<evidence type="ECO:0000259" key="18">
    <source>
        <dbReference type="Pfam" id="PF02706"/>
    </source>
</evidence>
<accession>A0A975IPA3</accession>
<dbReference type="InterPro" id="IPR050445">
    <property type="entry name" value="Bact_polysacc_biosynth/exp"/>
</dbReference>
<keyword evidence="9 17" id="KW-0812">Transmembrane</keyword>
<dbReference type="InterPro" id="IPR025669">
    <property type="entry name" value="AAA_dom"/>
</dbReference>
<dbReference type="PANTHER" id="PTHR32309">
    <property type="entry name" value="TYROSINE-PROTEIN KINASE"/>
    <property type="match status" value="1"/>
</dbReference>
<name>A0A975IPA3_9MICO</name>
<evidence type="ECO:0000256" key="10">
    <source>
        <dbReference type="ARBA" id="ARBA00022741"/>
    </source>
</evidence>
<dbReference type="Pfam" id="PF13807">
    <property type="entry name" value="GNVR"/>
    <property type="match status" value="1"/>
</dbReference>
<dbReference type="Pfam" id="PF02706">
    <property type="entry name" value="Wzz"/>
    <property type="match status" value="1"/>
</dbReference>
<keyword evidence="15" id="KW-0829">Tyrosine-protein kinase</keyword>
<dbReference type="CDD" id="cd05387">
    <property type="entry name" value="BY-kinase"/>
    <property type="match status" value="1"/>
</dbReference>
<dbReference type="InterPro" id="IPR032807">
    <property type="entry name" value="GNVR"/>
</dbReference>
<protein>
    <recommendedName>
        <fullName evidence="5">non-specific protein-tyrosine kinase</fullName>
        <ecNumber evidence="5">2.7.10.2</ecNumber>
    </recommendedName>
</protein>
<evidence type="ECO:0000259" key="20">
    <source>
        <dbReference type="Pfam" id="PF13807"/>
    </source>
</evidence>
<keyword evidence="11" id="KW-0418">Kinase</keyword>
<evidence type="ECO:0000256" key="12">
    <source>
        <dbReference type="ARBA" id="ARBA00022840"/>
    </source>
</evidence>
<evidence type="ECO:0000256" key="9">
    <source>
        <dbReference type="ARBA" id="ARBA00022692"/>
    </source>
</evidence>
<feature type="domain" description="Polysaccharide chain length determinant N-terminal" evidence="18">
    <location>
        <begin position="4"/>
        <end position="88"/>
    </location>
</feature>
<dbReference type="GO" id="GO:0005886">
    <property type="term" value="C:plasma membrane"/>
    <property type="evidence" value="ECO:0007669"/>
    <property type="project" value="UniProtKB-SubCell"/>
</dbReference>
<evidence type="ECO:0000256" key="5">
    <source>
        <dbReference type="ARBA" id="ARBA00011903"/>
    </source>
</evidence>
<dbReference type="InterPro" id="IPR005702">
    <property type="entry name" value="Wzc-like_C"/>
</dbReference>
<keyword evidence="6" id="KW-1003">Cell membrane</keyword>
<evidence type="ECO:0000313" key="21">
    <source>
        <dbReference type="EMBL" id="QTX05437.1"/>
    </source>
</evidence>
<evidence type="ECO:0000256" key="16">
    <source>
        <dbReference type="ARBA" id="ARBA00051245"/>
    </source>
</evidence>
<evidence type="ECO:0000256" key="7">
    <source>
        <dbReference type="ARBA" id="ARBA00022519"/>
    </source>
</evidence>
<dbReference type="GO" id="GO:0005524">
    <property type="term" value="F:ATP binding"/>
    <property type="evidence" value="ECO:0007669"/>
    <property type="project" value="UniProtKB-KW"/>
</dbReference>
<comment type="similarity">
    <text evidence="3">Belongs to the CpsD/CapB family.</text>
</comment>
<feature type="domain" description="Tyrosine-protein kinase G-rich" evidence="20">
    <location>
        <begin position="151"/>
        <end position="196"/>
    </location>
</feature>
<evidence type="ECO:0000313" key="22">
    <source>
        <dbReference type="Proteomes" id="UP000671914"/>
    </source>
</evidence>